<feature type="compositionally biased region" description="Gly residues" evidence="3">
    <location>
        <begin position="607"/>
        <end position="628"/>
    </location>
</feature>
<sequence length="656" mass="68985">MAAVTAASPIGFGNTDKRTLSITTALSRDSPSTASTPASAASPSNVSTPTSSTSVAAPPIAIRPNAPNRPPSIKASTPLNMASPGVMSPGSGSQPMAMSMTSKEWVIPPRPKPGRKPATDTPPTKRKAQNRAAQRAFRERRAARVGELEEQLDEQKEEHERVVQELQERINHLEAERQTLNSRCQWLQSQLDKERQGRNSVVSTWDSRSPTSSGNNGHLPTPIQPQANPLANISQPRRPLQPAPPKNSVPNAVPIAEPRPITQPFSISHIISPPDEMMVPMGCGGCETSGSCACAEVVLQDTETATGCGKCTLGSSCECLEEALRMPDLKRPHSPSSPPSAPEEKRQRSDAGLSMETDFTAMFAKDNRMSLPMVTQPPAQSLQPMMSLEARDSCGFCKDGTYCMCAEALMNPMPFQQPLLPPTQLVAEQTQTHTPPPSEDDVVPIPMEVTATGAIKLPGPRFNQNRSTNTNTTPAKPSGGRCGPNGPGTCAQCLSDPKSGLFCRSLAANFEKNNPGASGGGCCGGAGPGGGCCKSGKTDAPQSAPQPLPPMMTSNPNGSSSLESSFPLALSCAEAYKTLASHRHFDQAADEIGTWLPKLKALPVPRLGGGGSGSGGQGGGRNIGGGQGQRLAPIEVEAASIMSVLKDFDIRFGRGD</sequence>
<feature type="compositionally biased region" description="Low complexity" evidence="3">
    <location>
        <begin position="30"/>
        <end position="66"/>
    </location>
</feature>
<dbReference type="SMART" id="SM00338">
    <property type="entry name" value="BRLZ"/>
    <property type="match status" value="1"/>
</dbReference>
<dbReference type="SUPFAM" id="SSF57959">
    <property type="entry name" value="Leucine zipper domain"/>
    <property type="match status" value="1"/>
</dbReference>
<protein>
    <recommendedName>
        <fullName evidence="4">BZIP domain-containing protein</fullName>
    </recommendedName>
</protein>
<dbReference type="GO" id="GO:0001228">
    <property type="term" value="F:DNA-binding transcription activator activity, RNA polymerase II-specific"/>
    <property type="evidence" value="ECO:0007669"/>
    <property type="project" value="TreeGrafter"/>
</dbReference>
<feature type="compositionally biased region" description="Basic and acidic residues" evidence="3">
    <location>
        <begin position="136"/>
        <end position="156"/>
    </location>
</feature>
<reference evidence="5" key="1">
    <citation type="journal article" date="2023" name="Mol. Phylogenet. Evol.">
        <title>Genome-scale phylogeny and comparative genomics of the fungal order Sordariales.</title>
        <authorList>
            <person name="Hensen N."/>
            <person name="Bonometti L."/>
            <person name="Westerberg I."/>
            <person name="Brannstrom I.O."/>
            <person name="Guillou S."/>
            <person name="Cros-Aarteil S."/>
            <person name="Calhoun S."/>
            <person name="Haridas S."/>
            <person name="Kuo A."/>
            <person name="Mondo S."/>
            <person name="Pangilinan J."/>
            <person name="Riley R."/>
            <person name="LaButti K."/>
            <person name="Andreopoulos B."/>
            <person name="Lipzen A."/>
            <person name="Chen C."/>
            <person name="Yan M."/>
            <person name="Daum C."/>
            <person name="Ng V."/>
            <person name="Clum A."/>
            <person name="Steindorff A."/>
            <person name="Ohm R.A."/>
            <person name="Martin F."/>
            <person name="Silar P."/>
            <person name="Natvig D.O."/>
            <person name="Lalanne C."/>
            <person name="Gautier V."/>
            <person name="Ament-Velasquez S.L."/>
            <person name="Kruys A."/>
            <person name="Hutchinson M.I."/>
            <person name="Powell A.J."/>
            <person name="Barry K."/>
            <person name="Miller A.N."/>
            <person name="Grigoriev I.V."/>
            <person name="Debuchy R."/>
            <person name="Gladieux P."/>
            <person name="Hiltunen Thoren M."/>
            <person name="Johannesson H."/>
        </authorList>
    </citation>
    <scope>NUCLEOTIDE SEQUENCE</scope>
    <source>
        <strain evidence="5">CBS 892.96</strain>
    </source>
</reference>
<keyword evidence="2" id="KW-0539">Nucleus</keyword>
<proteinExistence type="predicted"/>
<dbReference type="InterPro" id="IPR046347">
    <property type="entry name" value="bZIP_sf"/>
</dbReference>
<comment type="caution">
    <text evidence="5">The sequence shown here is derived from an EMBL/GenBank/DDBJ whole genome shotgun (WGS) entry which is preliminary data.</text>
</comment>
<evidence type="ECO:0000313" key="5">
    <source>
        <dbReference type="EMBL" id="KAK4173169.1"/>
    </source>
</evidence>
<feature type="region of interest" description="Disordered" evidence="3">
    <location>
        <begin position="1"/>
        <end position="156"/>
    </location>
</feature>
<reference evidence="5" key="2">
    <citation type="submission" date="2023-05" db="EMBL/GenBank/DDBJ databases">
        <authorList>
            <consortium name="Lawrence Berkeley National Laboratory"/>
            <person name="Steindorff A."/>
            <person name="Hensen N."/>
            <person name="Bonometti L."/>
            <person name="Westerberg I."/>
            <person name="Brannstrom I.O."/>
            <person name="Guillou S."/>
            <person name="Cros-Aarteil S."/>
            <person name="Calhoun S."/>
            <person name="Haridas S."/>
            <person name="Kuo A."/>
            <person name="Mondo S."/>
            <person name="Pangilinan J."/>
            <person name="Riley R."/>
            <person name="Labutti K."/>
            <person name="Andreopoulos B."/>
            <person name="Lipzen A."/>
            <person name="Chen C."/>
            <person name="Yanf M."/>
            <person name="Daum C."/>
            <person name="Ng V."/>
            <person name="Clum A."/>
            <person name="Ohm R."/>
            <person name="Martin F."/>
            <person name="Silar P."/>
            <person name="Natvig D."/>
            <person name="Lalanne C."/>
            <person name="Gautier V."/>
            <person name="Ament-Velasquez S.L."/>
            <person name="Kruys A."/>
            <person name="Hutchinson M.I."/>
            <person name="Powell A.J."/>
            <person name="Barry K."/>
            <person name="Miller A.N."/>
            <person name="Grigoriev I.V."/>
            <person name="Debuchy R."/>
            <person name="Gladieux P."/>
            <person name="Thoren M.H."/>
            <person name="Johannesson H."/>
        </authorList>
    </citation>
    <scope>NUCLEOTIDE SEQUENCE</scope>
    <source>
        <strain evidence="5">CBS 892.96</strain>
    </source>
</reference>
<dbReference type="GO" id="GO:0000976">
    <property type="term" value="F:transcription cis-regulatory region binding"/>
    <property type="evidence" value="ECO:0007669"/>
    <property type="project" value="InterPro"/>
</dbReference>
<organism evidence="5 6">
    <name type="scientific">Triangularia setosa</name>
    <dbReference type="NCBI Taxonomy" id="2587417"/>
    <lineage>
        <taxon>Eukaryota</taxon>
        <taxon>Fungi</taxon>
        <taxon>Dikarya</taxon>
        <taxon>Ascomycota</taxon>
        <taxon>Pezizomycotina</taxon>
        <taxon>Sordariomycetes</taxon>
        <taxon>Sordariomycetidae</taxon>
        <taxon>Sordariales</taxon>
        <taxon>Podosporaceae</taxon>
        <taxon>Triangularia</taxon>
    </lineage>
</organism>
<feature type="compositionally biased region" description="Polar residues" evidence="3">
    <location>
        <begin position="462"/>
        <end position="475"/>
    </location>
</feature>
<dbReference type="PROSITE" id="PS00036">
    <property type="entry name" value="BZIP_BASIC"/>
    <property type="match status" value="1"/>
</dbReference>
<dbReference type="Proteomes" id="UP001302321">
    <property type="component" value="Unassembled WGS sequence"/>
</dbReference>
<feature type="domain" description="BZIP" evidence="4">
    <location>
        <begin position="120"/>
        <end position="183"/>
    </location>
</feature>
<keyword evidence="6" id="KW-1185">Reference proteome</keyword>
<dbReference type="Pfam" id="PF10297">
    <property type="entry name" value="Hap4_Hap_bind"/>
    <property type="match status" value="1"/>
</dbReference>
<dbReference type="InterPro" id="IPR018287">
    <property type="entry name" value="Hap4_TF_heteromerisation"/>
</dbReference>
<evidence type="ECO:0000259" key="4">
    <source>
        <dbReference type="PROSITE" id="PS50217"/>
    </source>
</evidence>
<feature type="region of interest" description="Disordered" evidence="3">
    <location>
        <begin position="534"/>
        <end position="560"/>
    </location>
</feature>
<dbReference type="Gene3D" id="1.20.5.170">
    <property type="match status" value="1"/>
</dbReference>
<dbReference type="PANTHER" id="PTHR40621">
    <property type="entry name" value="TRANSCRIPTION FACTOR KAPC-RELATED"/>
    <property type="match status" value="1"/>
</dbReference>
<feature type="compositionally biased region" description="Polar residues" evidence="3">
    <location>
        <begin position="20"/>
        <end position="29"/>
    </location>
</feature>
<dbReference type="PANTHER" id="PTHR40621:SF7">
    <property type="entry name" value="BZIP DOMAIN-CONTAINING PROTEIN"/>
    <property type="match status" value="1"/>
</dbReference>
<name>A0AAN7A4Q4_9PEZI</name>
<evidence type="ECO:0000256" key="2">
    <source>
        <dbReference type="ARBA" id="ARBA00023242"/>
    </source>
</evidence>
<feature type="region of interest" description="Disordered" evidence="3">
    <location>
        <begin position="190"/>
        <end position="257"/>
    </location>
</feature>
<feature type="compositionally biased region" description="Polar residues" evidence="3">
    <location>
        <begin position="90"/>
        <end position="102"/>
    </location>
</feature>
<evidence type="ECO:0000256" key="3">
    <source>
        <dbReference type="SAM" id="MobiDB-lite"/>
    </source>
</evidence>
<dbReference type="InterPro" id="IPR050936">
    <property type="entry name" value="AP-1-like"/>
</dbReference>
<dbReference type="InterPro" id="IPR004827">
    <property type="entry name" value="bZIP"/>
</dbReference>
<dbReference type="GO" id="GO:0090575">
    <property type="term" value="C:RNA polymerase II transcription regulator complex"/>
    <property type="evidence" value="ECO:0007669"/>
    <property type="project" value="TreeGrafter"/>
</dbReference>
<evidence type="ECO:0000313" key="6">
    <source>
        <dbReference type="Proteomes" id="UP001302321"/>
    </source>
</evidence>
<evidence type="ECO:0000256" key="1">
    <source>
        <dbReference type="ARBA" id="ARBA00004123"/>
    </source>
</evidence>
<comment type="subcellular location">
    <subcellularLocation>
        <location evidence="1">Nucleus</location>
    </subcellularLocation>
</comment>
<feature type="compositionally biased region" description="Polar residues" evidence="3">
    <location>
        <begin position="198"/>
        <end position="235"/>
    </location>
</feature>
<dbReference type="AlphaFoldDB" id="A0AAN7A4Q4"/>
<feature type="region of interest" description="Disordered" evidence="3">
    <location>
        <begin position="606"/>
        <end position="628"/>
    </location>
</feature>
<gene>
    <name evidence="5" type="ORF">QBC36DRAFT_61602</name>
</gene>
<dbReference type="PROSITE" id="PS50217">
    <property type="entry name" value="BZIP"/>
    <property type="match status" value="1"/>
</dbReference>
<dbReference type="EMBL" id="MU866363">
    <property type="protein sequence ID" value="KAK4173169.1"/>
    <property type="molecule type" value="Genomic_DNA"/>
</dbReference>
<feature type="region of interest" description="Disordered" evidence="3">
    <location>
        <begin position="328"/>
        <end position="354"/>
    </location>
</feature>
<accession>A0AAN7A4Q4</accession>
<feature type="region of interest" description="Disordered" evidence="3">
    <location>
        <begin position="456"/>
        <end position="481"/>
    </location>
</feature>